<evidence type="ECO:0000256" key="9">
    <source>
        <dbReference type="SAM" id="Phobius"/>
    </source>
</evidence>
<evidence type="ECO:0000313" key="12">
    <source>
        <dbReference type="Proteomes" id="UP000243686"/>
    </source>
</evidence>
<protein>
    <recommendedName>
        <fullName evidence="10">SAM domain-containing protein</fullName>
    </recommendedName>
</protein>
<dbReference type="EMBL" id="KV891995">
    <property type="protein sequence ID" value="OON21780.1"/>
    <property type="molecule type" value="Genomic_DNA"/>
</dbReference>
<feature type="transmembrane region" description="Helical" evidence="9">
    <location>
        <begin position="315"/>
        <end position="331"/>
    </location>
</feature>
<evidence type="ECO:0000256" key="1">
    <source>
        <dbReference type="ARBA" id="ARBA00004141"/>
    </source>
</evidence>
<evidence type="ECO:0000256" key="4">
    <source>
        <dbReference type="ARBA" id="ARBA00022692"/>
    </source>
</evidence>
<dbReference type="InterPro" id="IPR001660">
    <property type="entry name" value="SAM"/>
</dbReference>
<feature type="transmembrane region" description="Helical" evidence="9">
    <location>
        <begin position="216"/>
        <end position="238"/>
    </location>
</feature>
<comment type="similarity">
    <text evidence="2">Belongs to the sphingomyelin synthase family.</text>
</comment>
<dbReference type="InterPro" id="IPR013761">
    <property type="entry name" value="SAM/pointed_sf"/>
</dbReference>
<keyword evidence="12" id="KW-1185">Reference proteome</keyword>
<dbReference type="SMART" id="SM00454">
    <property type="entry name" value="SAM"/>
    <property type="match status" value="1"/>
</dbReference>
<dbReference type="SUPFAM" id="SSF47769">
    <property type="entry name" value="SAM/Pointed domain"/>
    <property type="match status" value="1"/>
</dbReference>
<evidence type="ECO:0000256" key="7">
    <source>
        <dbReference type="ARBA" id="ARBA00023098"/>
    </source>
</evidence>
<keyword evidence="6 9" id="KW-1133">Transmembrane helix</keyword>
<keyword evidence="7" id="KW-0443">Lipid metabolism</keyword>
<evidence type="ECO:0000313" key="11">
    <source>
        <dbReference type="EMBL" id="OON21780.1"/>
    </source>
</evidence>
<dbReference type="GO" id="GO:0005886">
    <property type="term" value="C:plasma membrane"/>
    <property type="evidence" value="ECO:0007669"/>
    <property type="project" value="TreeGrafter"/>
</dbReference>
<dbReference type="PANTHER" id="PTHR21290:SF25">
    <property type="entry name" value="SPHINGOMYELIN SYNTHASE-RELATED PROTEIN 1"/>
    <property type="match status" value="1"/>
</dbReference>
<dbReference type="InterPro" id="IPR045221">
    <property type="entry name" value="Sphingomyelin_synth-like"/>
</dbReference>
<dbReference type="GO" id="GO:0046513">
    <property type="term" value="P:ceramide biosynthetic process"/>
    <property type="evidence" value="ECO:0007669"/>
    <property type="project" value="TreeGrafter"/>
</dbReference>
<dbReference type="GO" id="GO:0047493">
    <property type="term" value="F:ceramide cholinephosphotransferase activity"/>
    <property type="evidence" value="ECO:0007669"/>
    <property type="project" value="TreeGrafter"/>
</dbReference>
<feature type="transmembrane region" description="Helical" evidence="9">
    <location>
        <begin position="166"/>
        <end position="190"/>
    </location>
</feature>
<dbReference type="InterPro" id="IPR025749">
    <property type="entry name" value="Sphingomyelin_synth-like_dom"/>
</dbReference>
<evidence type="ECO:0000256" key="6">
    <source>
        <dbReference type="ARBA" id="ARBA00022989"/>
    </source>
</evidence>
<keyword evidence="4 9" id="KW-0812">Transmembrane</keyword>
<evidence type="ECO:0000256" key="5">
    <source>
        <dbReference type="ARBA" id="ARBA00022919"/>
    </source>
</evidence>
<feature type="transmembrane region" description="Helical" evidence="9">
    <location>
        <begin position="250"/>
        <end position="269"/>
    </location>
</feature>
<accession>A0A1S8X4Y9</accession>
<dbReference type="AlphaFoldDB" id="A0A1S8X4Y9"/>
<keyword evidence="8 9" id="KW-0472">Membrane</keyword>
<evidence type="ECO:0000256" key="3">
    <source>
        <dbReference type="ARBA" id="ARBA00022679"/>
    </source>
</evidence>
<feature type="transmembrane region" description="Helical" evidence="9">
    <location>
        <begin position="364"/>
        <end position="382"/>
    </location>
</feature>
<keyword evidence="5" id="KW-0746">Sphingolipid metabolism</keyword>
<comment type="subcellular location">
    <subcellularLocation>
        <location evidence="1">Membrane</location>
        <topology evidence="1">Multi-pass membrane protein</topology>
    </subcellularLocation>
</comment>
<reference evidence="11 12" key="1">
    <citation type="submission" date="2015-03" db="EMBL/GenBank/DDBJ databases">
        <title>Draft genome of the nematode, Opisthorchis viverrini.</title>
        <authorList>
            <person name="Mitreva M."/>
        </authorList>
    </citation>
    <scope>NUCLEOTIDE SEQUENCE [LARGE SCALE GENOMIC DNA]</scope>
    <source>
        <strain evidence="11">Khon Kaen</strain>
    </source>
</reference>
<organism evidence="11 12">
    <name type="scientific">Opisthorchis viverrini</name>
    <name type="common">Southeast Asian liver fluke</name>
    <dbReference type="NCBI Taxonomy" id="6198"/>
    <lineage>
        <taxon>Eukaryota</taxon>
        <taxon>Metazoa</taxon>
        <taxon>Spiralia</taxon>
        <taxon>Lophotrochozoa</taxon>
        <taxon>Platyhelminthes</taxon>
        <taxon>Trematoda</taxon>
        <taxon>Digenea</taxon>
        <taxon>Opisthorchiida</taxon>
        <taxon>Opisthorchiata</taxon>
        <taxon>Opisthorchiidae</taxon>
        <taxon>Opisthorchis</taxon>
    </lineage>
</organism>
<dbReference type="GO" id="GO:0033188">
    <property type="term" value="F:sphingomyelin synthase activity"/>
    <property type="evidence" value="ECO:0007669"/>
    <property type="project" value="TreeGrafter"/>
</dbReference>
<keyword evidence="3" id="KW-0808">Transferase</keyword>
<dbReference type="CDD" id="cd09487">
    <property type="entry name" value="SAM_superfamily"/>
    <property type="match status" value="1"/>
</dbReference>
<dbReference type="GO" id="GO:0005789">
    <property type="term" value="C:endoplasmic reticulum membrane"/>
    <property type="evidence" value="ECO:0007669"/>
    <property type="project" value="TreeGrafter"/>
</dbReference>
<feature type="transmembrane region" description="Helical" evidence="9">
    <location>
        <begin position="338"/>
        <end position="358"/>
    </location>
</feature>
<proteinExistence type="inferred from homology"/>
<evidence type="ECO:0000259" key="10">
    <source>
        <dbReference type="SMART" id="SM00454"/>
    </source>
</evidence>
<feature type="non-terminal residue" evidence="11">
    <location>
        <position position="575"/>
    </location>
</feature>
<dbReference type="Pfam" id="PF14360">
    <property type="entry name" value="PAP2_C"/>
    <property type="match status" value="1"/>
</dbReference>
<gene>
    <name evidence="11" type="ORF">X801_02320</name>
</gene>
<dbReference type="PANTHER" id="PTHR21290">
    <property type="entry name" value="SPHINGOMYELIN SYNTHETASE"/>
    <property type="match status" value="1"/>
</dbReference>
<dbReference type="Gene3D" id="1.10.150.50">
    <property type="entry name" value="Transcription Factor, Ets-1"/>
    <property type="match status" value="1"/>
</dbReference>
<evidence type="ECO:0000256" key="8">
    <source>
        <dbReference type="ARBA" id="ARBA00023136"/>
    </source>
</evidence>
<dbReference type="GO" id="GO:0000139">
    <property type="term" value="C:Golgi membrane"/>
    <property type="evidence" value="ECO:0007669"/>
    <property type="project" value="TreeGrafter"/>
</dbReference>
<feature type="domain" description="SAM" evidence="10">
    <location>
        <begin position="18"/>
        <end position="85"/>
    </location>
</feature>
<evidence type="ECO:0000256" key="2">
    <source>
        <dbReference type="ARBA" id="ARBA00005441"/>
    </source>
</evidence>
<dbReference type="Proteomes" id="UP000243686">
    <property type="component" value="Unassembled WGS sequence"/>
</dbReference>
<sequence length="575" mass="65655">MLDRTSTRARHTLIRSAPTTTPSADVVSFLRQHGVSDSIIRLFEEHQIDSLSFILLTEQDMKEMQISSIGQRKHLMVLAATWRRMVEREHCVTDPLLDWLGDSHKSVLSQRHGTSGLINGVVPAQCDCGDLKCHTASGDYHPFLDVLGESDLDSSQKGQVESSPQLFKLALSAFYVFLVAGLTSFVMVAAHERLPDISKYPPLPDLFLDNLPYIRWAFKAAECVGVVLMCIWSTILIFHRYRFILLRRFFALLGTVFLLRSITMIITSLSVPGLHLTEQCTPNVFENSTARLKRVMEIWLGMGMSIRGIHTCGDYMFSGHTTVLTLLNFFITEYSPRWFNMLHTFSWVLNLFGVFFILASHEHYSIDVFVAIYVSSRLFLYYHCLANSRILHQEDKNRAMIWFPLFSFLEYDVNGIVPNSYEIPFYSYWTRSALRLWPKGRSIVPGSWGDGIELETCLTKALYITPFVGKTFNSGVLTVQQCSLADKSDVPVDGRDLGIYELILLDQGNLPDGPKTDYIFYVYEINEPESGCTYEGNWGKYVYPEARKYWDIDKHLGIPWAVNLWQLVDGPTDSK</sequence>
<dbReference type="Pfam" id="PF07647">
    <property type="entry name" value="SAM_2"/>
    <property type="match status" value="1"/>
</dbReference>
<name>A0A1S8X4Y9_OPIVI</name>